<name>A0A8H4ISJ8_9PEZI</name>
<comment type="caution">
    <text evidence="2">The sequence shown here is derived from an EMBL/GenBank/DDBJ whole genome shotgun (WGS) entry which is preliminary data.</text>
</comment>
<proteinExistence type="predicted"/>
<protein>
    <submittedName>
        <fullName evidence="2">Uncharacterized protein</fullName>
    </submittedName>
</protein>
<evidence type="ECO:0000313" key="2">
    <source>
        <dbReference type="EMBL" id="KAF4305632.1"/>
    </source>
</evidence>
<organism evidence="2 3">
    <name type="scientific">Botryosphaeria dothidea</name>
    <dbReference type="NCBI Taxonomy" id="55169"/>
    <lineage>
        <taxon>Eukaryota</taxon>
        <taxon>Fungi</taxon>
        <taxon>Dikarya</taxon>
        <taxon>Ascomycota</taxon>
        <taxon>Pezizomycotina</taxon>
        <taxon>Dothideomycetes</taxon>
        <taxon>Dothideomycetes incertae sedis</taxon>
        <taxon>Botryosphaeriales</taxon>
        <taxon>Botryosphaeriaceae</taxon>
        <taxon>Botryosphaeria</taxon>
    </lineage>
</organism>
<dbReference type="EMBL" id="WWBZ02000040">
    <property type="protein sequence ID" value="KAF4305632.1"/>
    <property type="molecule type" value="Genomic_DNA"/>
</dbReference>
<dbReference type="Proteomes" id="UP000572817">
    <property type="component" value="Unassembled WGS sequence"/>
</dbReference>
<evidence type="ECO:0000313" key="3">
    <source>
        <dbReference type="Proteomes" id="UP000572817"/>
    </source>
</evidence>
<gene>
    <name evidence="2" type="ORF">GTA08_BOTSDO06192</name>
</gene>
<reference evidence="2" key="1">
    <citation type="submission" date="2020-04" db="EMBL/GenBank/DDBJ databases">
        <title>Genome Assembly and Annotation of Botryosphaeria dothidea sdau 11-99, a Latent Pathogen of Apple Fruit Ring Rot in China.</title>
        <authorList>
            <person name="Yu C."/>
            <person name="Diao Y."/>
            <person name="Lu Q."/>
            <person name="Zhao J."/>
            <person name="Cui S."/>
            <person name="Peng C."/>
            <person name="He B."/>
            <person name="Liu H."/>
        </authorList>
    </citation>
    <scope>NUCLEOTIDE SEQUENCE [LARGE SCALE GENOMIC DNA]</scope>
    <source>
        <strain evidence="2">Sdau11-99</strain>
    </source>
</reference>
<evidence type="ECO:0000256" key="1">
    <source>
        <dbReference type="SAM" id="MobiDB-lite"/>
    </source>
</evidence>
<sequence>MSSSTESSKKWASPRWEVAVARTGRVHQATDAVGSVSRAPGRPIHSLTTTIAPRLTLAMKPHCRADSTDPPPTPRTAVAVAARPGLPPSTARDRSACKIQNETRLLVSLRPASIRNTSTSICAIVSDPPAALATPGKRSNWPNSPAMAPSRADPPACRDLLLSSIHISAPNATCRLSLISPS</sequence>
<accession>A0A8H4ISJ8</accession>
<dbReference type="AlphaFoldDB" id="A0A8H4ISJ8"/>
<feature type="region of interest" description="Disordered" evidence="1">
    <location>
        <begin position="132"/>
        <end position="152"/>
    </location>
</feature>
<keyword evidence="3" id="KW-1185">Reference proteome</keyword>